<feature type="transmembrane region" description="Helical" evidence="1">
    <location>
        <begin position="159"/>
        <end position="183"/>
    </location>
</feature>
<dbReference type="VEuPathDB" id="MicrosporidiaDB:NEQG_00886"/>
<feature type="transmembrane region" description="Helical" evidence="1">
    <location>
        <begin position="203"/>
        <end position="222"/>
    </location>
</feature>
<protein>
    <recommendedName>
        <fullName evidence="4">Sugar phosphate transporter domain-containing protein</fullName>
    </recommendedName>
</protein>
<keyword evidence="3" id="KW-1185">Reference proteome</keyword>
<dbReference type="InParanoid" id="I3EIM0"/>
<feature type="transmembrane region" description="Helical" evidence="1">
    <location>
        <begin position="99"/>
        <end position="121"/>
    </location>
</feature>
<dbReference type="SUPFAM" id="SSF103481">
    <property type="entry name" value="Multidrug resistance efflux transporter EmrE"/>
    <property type="match status" value="1"/>
</dbReference>
<dbReference type="Proteomes" id="UP000002872">
    <property type="component" value="Unassembled WGS sequence"/>
</dbReference>
<gene>
    <name evidence="2" type="ORF">NEQG_00886</name>
</gene>
<keyword evidence="1" id="KW-0472">Membrane</keyword>
<accession>I3EIM0</accession>
<keyword evidence="1" id="KW-1133">Transmembrane helix</keyword>
<proteinExistence type="predicted"/>
<evidence type="ECO:0000313" key="2">
    <source>
        <dbReference type="EMBL" id="EIJ89067.1"/>
    </source>
</evidence>
<keyword evidence="1" id="KW-0812">Transmembrane</keyword>
<organism evidence="2 3">
    <name type="scientific">Nematocida parisii (strain ERTm3)</name>
    <name type="common">Nematode killer fungus</name>
    <dbReference type="NCBI Taxonomy" id="935791"/>
    <lineage>
        <taxon>Eukaryota</taxon>
        <taxon>Fungi</taxon>
        <taxon>Fungi incertae sedis</taxon>
        <taxon>Microsporidia</taxon>
        <taxon>Nematocida</taxon>
    </lineage>
</organism>
<dbReference type="HOGENOM" id="CLU_903414_0_0_1"/>
<dbReference type="EMBL" id="GL870877">
    <property type="protein sequence ID" value="EIJ89067.1"/>
    <property type="molecule type" value="Genomic_DNA"/>
</dbReference>
<feature type="transmembrane region" description="Helical" evidence="1">
    <location>
        <begin position="279"/>
        <end position="300"/>
    </location>
</feature>
<sequence>MNVPKEKLGVLETLKVSSLAFSAIYCTIYVTKANKHLNAHENILIGGISELIKALVCFTCSFYREGYESAEYLRGYMLSGILSSLQSLTWMQVSQIFPNLIVLISAQTRIFFVFLMAIVFLNRRYTKIQYSSQGLLLLGVFTPLIFGESESFKSESSSFIDYLMLVSLPIFSACTGIIFEIFIAPKMKSKWKSAVNHSGTSAAISFLIIFCIFCAGKLNISYDHIKEIMFVSLVKSGDSLVFGYFVIKYTTLIRILITLAISPLSSFIISYQFSEDITGVKIASVAVILLSILMFHIPYYRNRQITNK</sequence>
<dbReference type="OMA" id="TWMQVSQ"/>
<name>I3EIM0_NEMP3</name>
<dbReference type="OrthoDB" id="2188825at2759"/>
<evidence type="ECO:0000256" key="1">
    <source>
        <dbReference type="SAM" id="Phobius"/>
    </source>
</evidence>
<dbReference type="AlphaFoldDB" id="I3EIM0"/>
<dbReference type="STRING" id="935791.I3EIM0"/>
<dbReference type="InterPro" id="IPR037185">
    <property type="entry name" value="EmrE-like"/>
</dbReference>
<evidence type="ECO:0000313" key="3">
    <source>
        <dbReference type="Proteomes" id="UP000002872"/>
    </source>
</evidence>
<evidence type="ECO:0008006" key="4">
    <source>
        <dbReference type="Google" id="ProtNLM"/>
    </source>
</evidence>
<reference evidence="2" key="1">
    <citation type="submission" date="2011-01" db="EMBL/GenBank/DDBJ databases">
        <title>The Genome Sequence of Nematocida parisii strain ERTm3.</title>
        <authorList>
            <consortium name="The Broad Institute Genome Sequencing Platform"/>
            <consortium name="The Broad Institute Genome Sequencing Center for Infectious Disease"/>
            <person name="Cuomo C."/>
            <person name="Troemel E."/>
            <person name="Young S.K."/>
            <person name="Zeng Q."/>
            <person name="Gargeya S."/>
            <person name="Fitzgerald M."/>
            <person name="Haas B."/>
            <person name="Abouelleil A."/>
            <person name="Alvarado L."/>
            <person name="Arachchi H.M."/>
            <person name="Berlin A."/>
            <person name="Chapman S.B."/>
            <person name="Gearin G."/>
            <person name="Goldberg J."/>
            <person name="Griggs A."/>
            <person name="Gujja S."/>
            <person name="Hansen M."/>
            <person name="Heiman D."/>
            <person name="Howarth C."/>
            <person name="Larimer J."/>
            <person name="Lui A."/>
            <person name="MacDonald P.J.P."/>
            <person name="McCowen C."/>
            <person name="Montmayeur A."/>
            <person name="Murphy C."/>
            <person name="Neiman D."/>
            <person name="Pearson M."/>
            <person name="Priest M."/>
            <person name="Roberts A."/>
            <person name="Saif S."/>
            <person name="Shea T."/>
            <person name="Sisk P."/>
            <person name="Stolte C."/>
            <person name="Sykes S."/>
            <person name="Wortman J."/>
            <person name="Nusbaum C."/>
            <person name="Birren B."/>
        </authorList>
    </citation>
    <scope>NUCLEOTIDE SEQUENCE</scope>
    <source>
        <strain evidence="2">ERTm3</strain>
    </source>
</reference>